<keyword evidence="10 14" id="KW-0238">DNA-binding</keyword>
<evidence type="ECO:0000256" key="8">
    <source>
        <dbReference type="ARBA" id="ARBA00023012"/>
    </source>
</evidence>
<keyword evidence="7 14" id="KW-0749">Sporulation</keyword>
<dbReference type="InterPro" id="IPR011006">
    <property type="entry name" value="CheY-like_superfamily"/>
</dbReference>
<dbReference type="InterPro" id="IPR036388">
    <property type="entry name" value="WH-like_DNA-bd_sf"/>
</dbReference>
<keyword evidence="14 15" id="KW-0479">Metal-binding</keyword>
<dbReference type="GO" id="GO:0051606">
    <property type="term" value="P:detection of stimulus"/>
    <property type="evidence" value="ECO:0007669"/>
    <property type="project" value="UniProtKB-UniRule"/>
</dbReference>
<dbReference type="Gene3D" id="3.40.50.2300">
    <property type="match status" value="1"/>
</dbReference>
<accession>A0A1Y3UEF4</accession>
<dbReference type="InterPro" id="IPR050595">
    <property type="entry name" value="Bact_response_regulator"/>
</dbReference>
<proteinExistence type="predicted"/>
<evidence type="ECO:0000256" key="6">
    <source>
        <dbReference type="ARBA" id="ARBA00022837"/>
    </source>
</evidence>
<keyword evidence="4 14" id="KW-0678">Repressor</keyword>
<dbReference type="GO" id="GO:0003700">
    <property type="term" value="F:DNA-binding transcription factor activity"/>
    <property type="evidence" value="ECO:0007669"/>
    <property type="project" value="InterPro"/>
</dbReference>
<evidence type="ECO:0000256" key="2">
    <source>
        <dbReference type="ARBA" id="ARBA00018672"/>
    </source>
</evidence>
<dbReference type="PANTHER" id="PTHR44591:SF18">
    <property type="entry name" value="REGULATORY PROTEIN"/>
    <property type="match status" value="1"/>
</dbReference>
<keyword evidence="5 16" id="KW-0597">Phosphoprotein</keyword>
<comment type="subcellular location">
    <subcellularLocation>
        <location evidence="1 14">Cytoplasm</location>
    </subcellularLocation>
</comment>
<dbReference type="SMART" id="SM00448">
    <property type="entry name" value="REC"/>
    <property type="match status" value="1"/>
</dbReference>
<sequence>MGVFILMQVRNKIRVVIADRDLFYLQKLKLCLERRGDMVVVGMADNGPAVFQMVQEGAPDVLLMDVILGEKDGVWVLEQMKAQKKECVCIMISAIDSDTVVRRAVAMGADYYMAKPIQGELLLERIHQLTEPIRSYEGKEKIWTVQREEPVPEHHQVSGLEAEISSVLSRMGVPASIKGYHFIRQAVMMAVEDAEVMVGITKGLYPDIARMYHTSASKVERAIRHAVESAWKKNGRQVYFEISGYHMIEKPTNGQFIAILAEYFRMRYGQSYRMAPYRNQEAKNQGGSNLQAEDKLLLFS</sequence>
<dbReference type="InterPro" id="IPR014879">
    <property type="entry name" value="Spo0A_C"/>
</dbReference>
<dbReference type="GO" id="GO:0005737">
    <property type="term" value="C:cytoplasm"/>
    <property type="evidence" value="ECO:0007669"/>
    <property type="project" value="UniProtKB-SubCell"/>
</dbReference>
<evidence type="ECO:0000256" key="14">
    <source>
        <dbReference type="PIRNR" id="PIRNR002937"/>
    </source>
</evidence>
<dbReference type="SUPFAM" id="SSF52172">
    <property type="entry name" value="CheY-like"/>
    <property type="match status" value="1"/>
</dbReference>
<dbReference type="GO" id="GO:0003677">
    <property type="term" value="F:DNA binding"/>
    <property type="evidence" value="ECO:0007669"/>
    <property type="project" value="UniProtKB-KW"/>
</dbReference>
<evidence type="ECO:0000256" key="15">
    <source>
        <dbReference type="PIRSR" id="PIRSR002937-1"/>
    </source>
</evidence>
<feature type="binding site" evidence="15">
    <location>
        <position position="19"/>
    </location>
    <ligand>
        <name>Ca(2+)</name>
        <dbReference type="ChEBI" id="CHEBI:29108"/>
    </ligand>
</feature>
<evidence type="ECO:0000256" key="11">
    <source>
        <dbReference type="ARBA" id="ARBA00023159"/>
    </source>
</evidence>
<dbReference type="GO" id="GO:0000160">
    <property type="term" value="P:phosphorelay signal transduction system"/>
    <property type="evidence" value="ECO:0007669"/>
    <property type="project" value="UniProtKB-UniRule"/>
</dbReference>
<evidence type="ECO:0000259" key="17">
    <source>
        <dbReference type="PROSITE" id="PS50110"/>
    </source>
</evidence>
<dbReference type="GO" id="GO:0030435">
    <property type="term" value="P:sporulation resulting in formation of a cellular spore"/>
    <property type="evidence" value="ECO:0007669"/>
    <property type="project" value="UniProtKB-UniRule"/>
</dbReference>
<name>A0A1Y3UEF4_9FIRM</name>
<evidence type="ECO:0000256" key="10">
    <source>
        <dbReference type="ARBA" id="ARBA00023125"/>
    </source>
</evidence>
<comment type="cofactor">
    <cofactor evidence="14 15">
        <name>Ca(2+)</name>
        <dbReference type="ChEBI" id="CHEBI:29108"/>
    </cofactor>
    <text evidence="14 15">Binds 1 Ca(2+) ion per subunit.</text>
</comment>
<dbReference type="GO" id="GO:0042173">
    <property type="term" value="P:regulation of sporulation resulting in formation of a cellular spore"/>
    <property type="evidence" value="ECO:0007669"/>
    <property type="project" value="InterPro"/>
</dbReference>
<organism evidence="18 19">
    <name type="scientific">Anaerotignum lactatifermentans</name>
    <dbReference type="NCBI Taxonomy" id="160404"/>
    <lineage>
        <taxon>Bacteria</taxon>
        <taxon>Bacillati</taxon>
        <taxon>Bacillota</taxon>
        <taxon>Clostridia</taxon>
        <taxon>Lachnospirales</taxon>
        <taxon>Anaerotignaceae</taxon>
        <taxon>Anaerotignum</taxon>
    </lineage>
</organism>
<keyword evidence="6 14" id="KW-0106">Calcium</keyword>
<keyword evidence="3 14" id="KW-0963">Cytoplasm</keyword>
<feature type="modified residue" description="4-aspartylphosphate" evidence="16">
    <location>
        <position position="65"/>
    </location>
</feature>
<evidence type="ECO:0000313" key="18">
    <source>
        <dbReference type="EMBL" id="OUN45457.1"/>
    </source>
</evidence>
<protein>
    <recommendedName>
        <fullName evidence="2 14">Stage 0 sporulation protein A homolog</fullName>
    </recommendedName>
</protein>
<dbReference type="AlphaFoldDB" id="A0A1Y3UEF4"/>
<dbReference type="InterPro" id="IPR016032">
    <property type="entry name" value="Sig_transdc_resp-reg_C-effctor"/>
</dbReference>
<evidence type="ECO:0000256" key="4">
    <source>
        <dbReference type="ARBA" id="ARBA00022491"/>
    </source>
</evidence>
<dbReference type="Proteomes" id="UP000195455">
    <property type="component" value="Unassembled WGS sequence"/>
</dbReference>
<evidence type="ECO:0000256" key="7">
    <source>
        <dbReference type="ARBA" id="ARBA00022969"/>
    </source>
</evidence>
<feature type="binding site" evidence="15">
    <location>
        <position position="65"/>
    </location>
    <ligand>
        <name>Ca(2+)</name>
        <dbReference type="ChEBI" id="CHEBI:29108"/>
    </ligand>
</feature>
<dbReference type="GO" id="GO:0005509">
    <property type="term" value="F:calcium ion binding"/>
    <property type="evidence" value="ECO:0007669"/>
    <property type="project" value="UniProtKB-UniRule"/>
</dbReference>
<reference evidence="19" key="1">
    <citation type="submission" date="2017-04" db="EMBL/GenBank/DDBJ databases">
        <title>Function of individual gut microbiota members based on whole genome sequencing of pure cultures obtained from chicken caecum.</title>
        <authorList>
            <person name="Medvecky M."/>
            <person name="Cejkova D."/>
            <person name="Polansky O."/>
            <person name="Karasova D."/>
            <person name="Kubasova T."/>
            <person name="Cizek A."/>
            <person name="Rychlik I."/>
        </authorList>
    </citation>
    <scope>NUCLEOTIDE SEQUENCE [LARGE SCALE GENOMIC DNA]</scope>
    <source>
        <strain evidence="19">An75</strain>
    </source>
</reference>
<evidence type="ECO:0000313" key="19">
    <source>
        <dbReference type="Proteomes" id="UP000195455"/>
    </source>
</evidence>
<dbReference type="PROSITE" id="PS50110">
    <property type="entry name" value="RESPONSE_REGULATORY"/>
    <property type="match status" value="1"/>
</dbReference>
<evidence type="ECO:0000256" key="3">
    <source>
        <dbReference type="ARBA" id="ARBA00022490"/>
    </source>
</evidence>
<evidence type="ECO:0000256" key="5">
    <source>
        <dbReference type="ARBA" id="ARBA00022553"/>
    </source>
</evidence>
<dbReference type="NCBIfam" id="TIGR02875">
    <property type="entry name" value="spore_0_A"/>
    <property type="match status" value="1"/>
</dbReference>
<dbReference type="Pfam" id="PF00072">
    <property type="entry name" value="Response_reg"/>
    <property type="match status" value="1"/>
</dbReference>
<evidence type="ECO:0000256" key="16">
    <source>
        <dbReference type="PROSITE-ProRule" id="PRU00169"/>
    </source>
</evidence>
<dbReference type="SUPFAM" id="SSF46894">
    <property type="entry name" value="C-terminal effector domain of the bipartite response regulators"/>
    <property type="match status" value="1"/>
</dbReference>
<keyword evidence="9 14" id="KW-0805">Transcription regulation</keyword>
<dbReference type="Pfam" id="PF08769">
    <property type="entry name" value="Spo0A_C"/>
    <property type="match status" value="1"/>
</dbReference>
<dbReference type="PANTHER" id="PTHR44591">
    <property type="entry name" value="STRESS RESPONSE REGULATOR PROTEIN 1"/>
    <property type="match status" value="1"/>
</dbReference>
<keyword evidence="8 14" id="KW-0902">Two-component regulatory system</keyword>
<feature type="domain" description="Response regulatory" evidence="17">
    <location>
        <begin position="14"/>
        <end position="130"/>
    </location>
</feature>
<evidence type="ECO:0000256" key="1">
    <source>
        <dbReference type="ARBA" id="ARBA00004496"/>
    </source>
</evidence>
<dbReference type="InterPro" id="IPR012052">
    <property type="entry name" value="Spore_0_A"/>
</dbReference>
<keyword evidence="12 14" id="KW-0804">Transcription</keyword>
<evidence type="ECO:0000256" key="12">
    <source>
        <dbReference type="ARBA" id="ARBA00023163"/>
    </source>
</evidence>
<evidence type="ECO:0000256" key="9">
    <source>
        <dbReference type="ARBA" id="ARBA00023015"/>
    </source>
</evidence>
<gene>
    <name evidence="18" type="ORF">B5G26_00025</name>
</gene>
<evidence type="ECO:0000256" key="13">
    <source>
        <dbReference type="ARBA" id="ARBA00024867"/>
    </source>
</evidence>
<dbReference type="EMBL" id="NFHM01000001">
    <property type="protein sequence ID" value="OUN45457.1"/>
    <property type="molecule type" value="Genomic_DNA"/>
</dbReference>
<dbReference type="InterPro" id="IPR001789">
    <property type="entry name" value="Sig_transdc_resp-reg_receiver"/>
</dbReference>
<dbReference type="PIRSF" id="PIRSF002937">
    <property type="entry name" value="Res_reg_Spo0A"/>
    <property type="match status" value="1"/>
</dbReference>
<dbReference type="Gene3D" id="1.10.10.10">
    <property type="entry name" value="Winged helix-like DNA-binding domain superfamily/Winged helix DNA-binding domain"/>
    <property type="match status" value="1"/>
</dbReference>
<comment type="caution">
    <text evidence="18">The sequence shown here is derived from an EMBL/GenBank/DDBJ whole genome shotgun (WGS) entry which is preliminary data.</text>
</comment>
<keyword evidence="11 14" id="KW-0010">Activator</keyword>
<comment type="function">
    <text evidence="13 14">May play the central regulatory role in sporulation. It may be an element of the effector pathway responsible for the activation of sporulation genes in response to nutritional stress. Spo0A may act in concert with spo0H (a sigma factor) to control the expression of some genes that are critical to the sporulation process.</text>
</comment>